<dbReference type="PANTHER" id="PTHR33663:SF2">
    <property type="entry name" value="COILED-COIL DOMAIN-CONTAINING PROTEIN 177"/>
    <property type="match status" value="1"/>
</dbReference>
<dbReference type="AlphaFoldDB" id="A0AAJ7T7A4"/>
<feature type="compositionally biased region" description="Low complexity" evidence="2">
    <location>
        <begin position="172"/>
        <end position="201"/>
    </location>
</feature>
<accession>A0AAJ7T7A4</accession>
<dbReference type="Pfam" id="PF15558">
    <property type="entry name" value="DUF4659"/>
    <property type="match status" value="2"/>
</dbReference>
<feature type="region of interest" description="Disordered" evidence="2">
    <location>
        <begin position="134"/>
        <end position="218"/>
    </location>
</feature>
<dbReference type="RefSeq" id="XP_032811606.1">
    <property type="nucleotide sequence ID" value="XM_032955715.1"/>
</dbReference>
<dbReference type="KEGG" id="pmrn:116943136"/>
<protein>
    <submittedName>
        <fullName evidence="4">Coiled-coil domain-containing protein 177-like</fullName>
    </submittedName>
</protein>
<evidence type="ECO:0000313" key="3">
    <source>
        <dbReference type="Proteomes" id="UP001318040"/>
    </source>
</evidence>
<reference evidence="4" key="1">
    <citation type="submission" date="2025-08" db="UniProtKB">
        <authorList>
            <consortium name="RefSeq"/>
        </authorList>
    </citation>
    <scope>IDENTIFICATION</scope>
    <source>
        <tissue evidence="4">Sperm</tissue>
    </source>
</reference>
<feature type="compositionally biased region" description="Basic and acidic residues" evidence="2">
    <location>
        <begin position="134"/>
        <end position="144"/>
    </location>
</feature>
<proteinExistence type="predicted"/>
<keyword evidence="3" id="KW-1185">Reference proteome</keyword>
<evidence type="ECO:0000313" key="4">
    <source>
        <dbReference type="RefSeq" id="XP_032811606.1"/>
    </source>
</evidence>
<dbReference type="Proteomes" id="UP001318040">
    <property type="component" value="Chromosome 17"/>
</dbReference>
<evidence type="ECO:0000256" key="1">
    <source>
        <dbReference type="SAM" id="Coils"/>
    </source>
</evidence>
<feature type="region of interest" description="Disordered" evidence="2">
    <location>
        <begin position="395"/>
        <end position="415"/>
    </location>
</feature>
<sequence>MDRSLGPKPSPPAPRHRPTRAVSPGPLRGREAGAWDRAPQRGRSRSPSHSGDSAPLSPANRLRRRSVSLGELSRSPALGRRVDSLAREVVGSRPGRSQSKGQAKGPATGVKGDPAMLISEKDRKIATLMLAKHAEREIEGDIRARAQLQWDSERTEREKRRRAQRAEERARGSASWLPPASPPSLLGGSFPPSSSASPGIPRRARREPRSPVSSLGRELGERLKLLQIAETAAAAASRGGSVSSSRSHSSPPEVLEIVREEDEEEAVGESESEPELEAVGRQASFWLSNGNGSWECPAWGTGSPGLYPRAMSPTERAFEQAWRIQRARIAARQQAAQTMERHRLLLQDTEERTQRAARIAQEQLQLRAELAEQRRREREAQHRSTLLRLAELEEQRRRGHEEAAARSRDAGLRAARERDVARDAARALARAACRVRERVRDAVNSRSFHHVAREAEVSARTLRHAPPW</sequence>
<dbReference type="PANTHER" id="PTHR33663">
    <property type="entry name" value="COILED-COIL DOMAIN-CONTAINING PROTEIN 177"/>
    <property type="match status" value="1"/>
</dbReference>
<dbReference type="InterPro" id="IPR029090">
    <property type="entry name" value="DUF4659"/>
</dbReference>
<feature type="region of interest" description="Disordered" evidence="2">
    <location>
        <begin position="1"/>
        <end position="118"/>
    </location>
</feature>
<organism evidence="3 4">
    <name type="scientific">Petromyzon marinus</name>
    <name type="common">Sea lamprey</name>
    <dbReference type="NCBI Taxonomy" id="7757"/>
    <lineage>
        <taxon>Eukaryota</taxon>
        <taxon>Metazoa</taxon>
        <taxon>Chordata</taxon>
        <taxon>Craniata</taxon>
        <taxon>Vertebrata</taxon>
        <taxon>Cyclostomata</taxon>
        <taxon>Hyperoartia</taxon>
        <taxon>Petromyzontiformes</taxon>
        <taxon>Petromyzontidae</taxon>
        <taxon>Petromyzon</taxon>
    </lineage>
</organism>
<keyword evidence="1" id="KW-0175">Coiled coil</keyword>
<gene>
    <name evidence="4" type="primary">LOC116943136</name>
</gene>
<feature type="compositionally biased region" description="Basic and acidic residues" evidence="2">
    <location>
        <begin position="151"/>
        <end position="171"/>
    </location>
</feature>
<evidence type="ECO:0000256" key="2">
    <source>
        <dbReference type="SAM" id="MobiDB-lite"/>
    </source>
</evidence>
<feature type="coiled-coil region" evidence="1">
    <location>
        <begin position="332"/>
        <end position="395"/>
    </location>
</feature>
<name>A0AAJ7T7A4_PETMA</name>
<feature type="compositionally biased region" description="Low complexity" evidence="2">
    <location>
        <begin position="236"/>
        <end position="255"/>
    </location>
</feature>
<feature type="compositionally biased region" description="Acidic residues" evidence="2">
    <location>
        <begin position="259"/>
        <end position="276"/>
    </location>
</feature>
<feature type="region of interest" description="Disordered" evidence="2">
    <location>
        <begin position="236"/>
        <end position="277"/>
    </location>
</feature>